<dbReference type="GO" id="GO:0030488">
    <property type="term" value="P:tRNA methylation"/>
    <property type="evidence" value="ECO:0007669"/>
    <property type="project" value="InterPro"/>
</dbReference>
<dbReference type="PANTHER" id="PTHR12133:SF1">
    <property type="entry name" value="TRNA (ADENINE(58)-N(1))-METHYLTRANSFERASE, MITOCHONDRIAL"/>
    <property type="match status" value="1"/>
</dbReference>
<keyword evidence="4" id="KW-0949">S-adenosyl-L-methionine</keyword>
<keyword evidence="9" id="KW-1185">Reference proteome</keyword>
<dbReference type="InterPro" id="IPR049470">
    <property type="entry name" value="TRM61_C"/>
</dbReference>
<dbReference type="InterPro" id="IPR029063">
    <property type="entry name" value="SAM-dependent_MTases_sf"/>
</dbReference>
<evidence type="ECO:0000259" key="7">
    <source>
        <dbReference type="Pfam" id="PF08704"/>
    </source>
</evidence>
<dbReference type="GO" id="GO:0160107">
    <property type="term" value="F:tRNA (adenine(58)-N1)-methyltransferase activity"/>
    <property type="evidence" value="ECO:0007669"/>
    <property type="project" value="UniProtKB-EC"/>
</dbReference>
<evidence type="ECO:0000313" key="8">
    <source>
        <dbReference type="EMBL" id="CAI8003669.1"/>
    </source>
</evidence>
<dbReference type="Pfam" id="PF08704">
    <property type="entry name" value="GCD14"/>
    <property type="match status" value="1"/>
</dbReference>
<dbReference type="InterPro" id="IPR014816">
    <property type="entry name" value="tRNA_MeTrfase_Gcd14"/>
</dbReference>
<dbReference type="Proteomes" id="UP001174909">
    <property type="component" value="Unassembled WGS sequence"/>
</dbReference>
<dbReference type="CDD" id="cd02440">
    <property type="entry name" value="AdoMet_MTases"/>
    <property type="match status" value="1"/>
</dbReference>
<evidence type="ECO:0000256" key="3">
    <source>
        <dbReference type="ARBA" id="ARBA00022679"/>
    </source>
</evidence>
<dbReference type="GO" id="GO:0031515">
    <property type="term" value="C:tRNA (m1A) methyltransferase complex"/>
    <property type="evidence" value="ECO:0007669"/>
    <property type="project" value="InterPro"/>
</dbReference>
<keyword evidence="5" id="KW-0819">tRNA processing</keyword>
<feature type="domain" description="tRNA (adenine(58)-N(1))-methyltransferase catalytic subunit TRM61 C-terminal" evidence="7">
    <location>
        <begin position="23"/>
        <end position="142"/>
    </location>
</feature>
<dbReference type="AlphaFoldDB" id="A0AA35W592"/>
<dbReference type="Gene3D" id="3.40.50.150">
    <property type="entry name" value="Vaccinia Virus protein VP39"/>
    <property type="match status" value="1"/>
</dbReference>
<protein>
    <recommendedName>
        <fullName evidence="1">tRNA (adenine(58)-N(1))-methyltransferase</fullName>
        <ecNumber evidence="1">2.1.1.220</ecNumber>
    </recommendedName>
</protein>
<accession>A0AA35W592</accession>
<comment type="catalytic activity">
    <reaction evidence="6">
        <text>an adenosine in mRNA + S-adenosyl-L-methionine = an N(1)-methyladenosine in mRNA + S-adenosyl-L-homocysteine + H(+)</text>
        <dbReference type="Rhea" id="RHEA:55392"/>
        <dbReference type="Rhea" id="RHEA-COMP:12414"/>
        <dbReference type="Rhea" id="RHEA-COMP:12415"/>
        <dbReference type="ChEBI" id="CHEBI:15378"/>
        <dbReference type="ChEBI" id="CHEBI:57856"/>
        <dbReference type="ChEBI" id="CHEBI:59789"/>
        <dbReference type="ChEBI" id="CHEBI:74411"/>
        <dbReference type="ChEBI" id="CHEBI:74491"/>
    </reaction>
</comment>
<dbReference type="SUPFAM" id="SSF53335">
    <property type="entry name" value="S-adenosyl-L-methionine-dependent methyltransferases"/>
    <property type="match status" value="1"/>
</dbReference>
<name>A0AA35W592_GEOBA</name>
<gene>
    <name evidence="8" type="ORF">GBAR_LOCUS3731</name>
</gene>
<evidence type="ECO:0000256" key="5">
    <source>
        <dbReference type="ARBA" id="ARBA00022694"/>
    </source>
</evidence>
<comment type="caution">
    <text evidence="8">The sequence shown here is derived from an EMBL/GenBank/DDBJ whole genome shotgun (WGS) entry which is preliminary data.</text>
</comment>
<dbReference type="EMBL" id="CASHTH010000534">
    <property type="protein sequence ID" value="CAI8003669.1"/>
    <property type="molecule type" value="Genomic_DNA"/>
</dbReference>
<proteinExistence type="predicted"/>
<keyword evidence="3" id="KW-0808">Transferase</keyword>
<keyword evidence="2" id="KW-0489">Methyltransferase</keyword>
<evidence type="ECO:0000256" key="1">
    <source>
        <dbReference type="ARBA" id="ARBA00012796"/>
    </source>
</evidence>
<reference evidence="8" key="1">
    <citation type="submission" date="2023-03" db="EMBL/GenBank/DDBJ databases">
        <authorList>
            <person name="Steffen K."/>
            <person name="Cardenas P."/>
        </authorList>
    </citation>
    <scope>NUCLEOTIDE SEQUENCE</scope>
</reference>
<dbReference type="PROSITE" id="PS51620">
    <property type="entry name" value="SAM_TRM61"/>
    <property type="match status" value="1"/>
</dbReference>
<evidence type="ECO:0000256" key="6">
    <source>
        <dbReference type="ARBA" id="ARBA00048481"/>
    </source>
</evidence>
<organism evidence="8 9">
    <name type="scientific">Geodia barretti</name>
    <name type="common">Barrett's horny sponge</name>
    <dbReference type="NCBI Taxonomy" id="519541"/>
    <lineage>
        <taxon>Eukaryota</taxon>
        <taxon>Metazoa</taxon>
        <taxon>Porifera</taxon>
        <taxon>Demospongiae</taxon>
        <taxon>Heteroscleromorpha</taxon>
        <taxon>Tetractinellida</taxon>
        <taxon>Astrophorina</taxon>
        <taxon>Geodiidae</taxon>
        <taxon>Geodia</taxon>
    </lineage>
</organism>
<sequence length="173" mass="19164">MSRPEHPGGRLWIGGDHPSAGAAVGREGRVVSYDVRRDMMERARANVAAALPDHPQLTFRLGDVSEEIEERDLDRVVLDLPEPWDVVPHAGDALAPGGIFVSFVPTVLQFQDLTLALRADRRFELIETVEVLVRPWSAASRSVRPAQRMVAHTGFITTARKCEPRPPSKAQED</sequence>
<evidence type="ECO:0000256" key="4">
    <source>
        <dbReference type="ARBA" id="ARBA00022691"/>
    </source>
</evidence>
<evidence type="ECO:0000256" key="2">
    <source>
        <dbReference type="ARBA" id="ARBA00022603"/>
    </source>
</evidence>
<dbReference type="PANTHER" id="PTHR12133">
    <property type="entry name" value="TRNA (ADENINE(58)-N(1))-METHYLTRANSFERASE"/>
    <property type="match status" value="1"/>
</dbReference>
<dbReference type="EC" id="2.1.1.220" evidence="1"/>
<evidence type="ECO:0000313" key="9">
    <source>
        <dbReference type="Proteomes" id="UP001174909"/>
    </source>
</evidence>